<evidence type="ECO:0000313" key="2">
    <source>
        <dbReference type="EMBL" id="TXG91386.1"/>
    </source>
</evidence>
<keyword evidence="1" id="KW-0472">Membrane</keyword>
<name>A0A6P2CJM0_9NOCA</name>
<organism evidence="2 3">
    <name type="scientific">Rhodococcus rhodnii</name>
    <dbReference type="NCBI Taxonomy" id="38312"/>
    <lineage>
        <taxon>Bacteria</taxon>
        <taxon>Bacillati</taxon>
        <taxon>Actinomycetota</taxon>
        <taxon>Actinomycetes</taxon>
        <taxon>Mycobacteriales</taxon>
        <taxon>Nocardiaceae</taxon>
        <taxon>Rhodococcus</taxon>
    </lineage>
</organism>
<keyword evidence="1" id="KW-0812">Transmembrane</keyword>
<dbReference type="EMBL" id="QRCM01000001">
    <property type="protein sequence ID" value="TXG91386.1"/>
    <property type="molecule type" value="Genomic_DNA"/>
</dbReference>
<dbReference type="AlphaFoldDB" id="A0A6P2CJM0"/>
<feature type="transmembrane region" description="Helical" evidence="1">
    <location>
        <begin position="38"/>
        <end position="71"/>
    </location>
</feature>
<evidence type="ECO:0000313" key="3">
    <source>
        <dbReference type="Proteomes" id="UP000471120"/>
    </source>
</evidence>
<dbReference type="Proteomes" id="UP000471120">
    <property type="component" value="Unassembled WGS sequence"/>
</dbReference>
<proteinExistence type="predicted"/>
<protein>
    <submittedName>
        <fullName evidence="2">Uncharacterized protein</fullName>
    </submittedName>
</protein>
<gene>
    <name evidence="2" type="ORF">DW322_15660</name>
</gene>
<comment type="caution">
    <text evidence="2">The sequence shown here is derived from an EMBL/GenBank/DDBJ whole genome shotgun (WGS) entry which is preliminary data.</text>
</comment>
<accession>A0A6P2CJM0</accession>
<reference evidence="2 3" key="1">
    <citation type="submission" date="2018-07" db="EMBL/GenBank/DDBJ databases">
        <title>Genome sequence of Rhodococcus rhodnii ATCC 35071 from Rhodnius prolixus.</title>
        <authorList>
            <person name="Patel V."/>
            <person name="Vogel K.J."/>
        </authorList>
    </citation>
    <scope>NUCLEOTIDE SEQUENCE [LARGE SCALE GENOMIC DNA]</scope>
    <source>
        <strain evidence="2 3">ATCC 35071</strain>
    </source>
</reference>
<dbReference type="RefSeq" id="WP_010836226.1">
    <property type="nucleotide sequence ID" value="NZ_QRCM01000001.1"/>
</dbReference>
<keyword evidence="1" id="KW-1133">Transmembrane helix</keyword>
<sequence>MTSISHTPGRAAGGAGRRTSVVDIAGTAWPVYKLEALAAAAVALVVVYALTTTAQTAVLTAAGVGLVVWWVRRAALVRHDSGRSGSDLISR</sequence>
<evidence type="ECO:0000256" key="1">
    <source>
        <dbReference type="SAM" id="Phobius"/>
    </source>
</evidence>